<reference evidence="2" key="1">
    <citation type="journal article" date="2019" name="Mol. Biol. Evol.">
        <title>Blast fungal genomes show frequent chromosomal changes, gene gains and losses, and effector gene turnover.</title>
        <authorList>
            <person name="Gomez Luciano L.B."/>
            <person name="Jason Tsai I."/>
            <person name="Chuma I."/>
            <person name="Tosa Y."/>
            <person name="Chen Y.H."/>
            <person name="Li J.Y."/>
            <person name="Li M.Y."/>
            <person name="Jade Lu M.Y."/>
            <person name="Nakayashiki H."/>
            <person name="Li W.H."/>
        </authorList>
    </citation>
    <scope>NUCLEOTIDE SEQUENCE</scope>
    <source>
        <strain evidence="2">NI907</strain>
    </source>
</reference>
<dbReference type="AlphaFoldDB" id="A0A6P8BM17"/>
<gene>
    <name evidence="2" type="ORF">PgNI_01108</name>
</gene>
<dbReference type="RefSeq" id="XP_030988280.1">
    <property type="nucleotide sequence ID" value="XM_031121183.1"/>
</dbReference>
<proteinExistence type="predicted"/>
<accession>A0A6P8BM17</accession>
<organism evidence="1 2">
    <name type="scientific">Pyricularia grisea</name>
    <name type="common">Crabgrass-specific blast fungus</name>
    <name type="synonym">Magnaporthe grisea</name>
    <dbReference type="NCBI Taxonomy" id="148305"/>
    <lineage>
        <taxon>Eukaryota</taxon>
        <taxon>Fungi</taxon>
        <taxon>Dikarya</taxon>
        <taxon>Ascomycota</taxon>
        <taxon>Pezizomycotina</taxon>
        <taxon>Sordariomycetes</taxon>
        <taxon>Sordariomycetidae</taxon>
        <taxon>Magnaporthales</taxon>
        <taxon>Pyriculariaceae</taxon>
        <taxon>Pyricularia</taxon>
    </lineage>
</organism>
<dbReference type="GeneID" id="41956097"/>
<sequence>MFKIVNESATLQCEKDGRGICDVVGVHRTQLNIATSLLRFVLRYLVWELVSHIAQEFNPQDLFNFFLSCRTL</sequence>
<evidence type="ECO:0000313" key="1">
    <source>
        <dbReference type="Proteomes" id="UP000515153"/>
    </source>
</evidence>
<dbReference type="KEGG" id="pgri:PgNI_01108"/>
<protein>
    <submittedName>
        <fullName evidence="2">Uncharacterized protein</fullName>
    </submittedName>
</protein>
<keyword evidence="1" id="KW-1185">Reference proteome</keyword>
<dbReference type="Proteomes" id="UP000515153">
    <property type="component" value="Unplaced"/>
</dbReference>
<reference evidence="2" key="2">
    <citation type="submission" date="2019-10" db="EMBL/GenBank/DDBJ databases">
        <authorList>
            <consortium name="NCBI Genome Project"/>
        </authorList>
    </citation>
    <scope>NUCLEOTIDE SEQUENCE</scope>
    <source>
        <strain evidence="2">NI907</strain>
    </source>
</reference>
<reference evidence="2" key="3">
    <citation type="submission" date="2025-08" db="UniProtKB">
        <authorList>
            <consortium name="RefSeq"/>
        </authorList>
    </citation>
    <scope>IDENTIFICATION</scope>
    <source>
        <strain evidence="2">NI907</strain>
    </source>
</reference>
<evidence type="ECO:0000313" key="2">
    <source>
        <dbReference type="RefSeq" id="XP_030988280.1"/>
    </source>
</evidence>
<name>A0A6P8BM17_PYRGI</name>